<dbReference type="InterPro" id="IPR018640">
    <property type="entry name" value="DUF2063"/>
</dbReference>
<name>A0A518CRS8_9PLAN</name>
<dbReference type="KEGG" id="plon:Pla110_36550"/>
<protein>
    <recommendedName>
        <fullName evidence="1">Putative DNA-binding domain-containing protein</fullName>
    </recommendedName>
</protein>
<dbReference type="Pfam" id="PF09836">
    <property type="entry name" value="DUF2063"/>
    <property type="match status" value="1"/>
</dbReference>
<keyword evidence="3" id="KW-1185">Reference proteome</keyword>
<proteinExistence type="predicted"/>
<evidence type="ECO:0000259" key="1">
    <source>
        <dbReference type="Pfam" id="PF09836"/>
    </source>
</evidence>
<accession>A0A518CRS8</accession>
<dbReference type="RefSeq" id="WP_144997646.1">
    <property type="nucleotide sequence ID" value="NZ_CP036281.1"/>
</dbReference>
<dbReference type="AlphaFoldDB" id="A0A518CRS8"/>
<reference evidence="2 3" key="1">
    <citation type="submission" date="2019-02" db="EMBL/GenBank/DDBJ databases">
        <title>Deep-cultivation of Planctomycetes and their phenomic and genomic characterization uncovers novel biology.</title>
        <authorList>
            <person name="Wiegand S."/>
            <person name="Jogler M."/>
            <person name="Boedeker C."/>
            <person name="Pinto D."/>
            <person name="Vollmers J."/>
            <person name="Rivas-Marin E."/>
            <person name="Kohn T."/>
            <person name="Peeters S.H."/>
            <person name="Heuer A."/>
            <person name="Rast P."/>
            <person name="Oberbeckmann S."/>
            <person name="Bunk B."/>
            <person name="Jeske O."/>
            <person name="Meyerdierks A."/>
            <person name="Storesund J.E."/>
            <person name="Kallscheuer N."/>
            <person name="Luecker S."/>
            <person name="Lage O.M."/>
            <person name="Pohl T."/>
            <person name="Merkel B.J."/>
            <person name="Hornburger P."/>
            <person name="Mueller R.-W."/>
            <person name="Bruemmer F."/>
            <person name="Labrenz M."/>
            <person name="Spormann A.M."/>
            <person name="Op den Camp H."/>
            <person name="Overmann J."/>
            <person name="Amann R."/>
            <person name="Jetten M.S.M."/>
            <person name="Mascher T."/>
            <person name="Medema M.H."/>
            <person name="Devos D.P."/>
            <person name="Kaster A.-K."/>
            <person name="Ovreas L."/>
            <person name="Rohde M."/>
            <person name="Galperin M.Y."/>
            <person name="Jogler C."/>
        </authorList>
    </citation>
    <scope>NUCLEOTIDE SEQUENCE [LARGE SCALE GENOMIC DNA]</scope>
    <source>
        <strain evidence="2 3">Pla110</strain>
    </source>
</reference>
<dbReference type="Proteomes" id="UP000317178">
    <property type="component" value="Chromosome"/>
</dbReference>
<organism evidence="2 3">
    <name type="scientific">Polystyrenella longa</name>
    <dbReference type="NCBI Taxonomy" id="2528007"/>
    <lineage>
        <taxon>Bacteria</taxon>
        <taxon>Pseudomonadati</taxon>
        <taxon>Planctomycetota</taxon>
        <taxon>Planctomycetia</taxon>
        <taxon>Planctomycetales</taxon>
        <taxon>Planctomycetaceae</taxon>
        <taxon>Polystyrenella</taxon>
    </lineage>
</organism>
<sequence length="296" mass="34037">MDRPDSASIFKLPVLQQWMQLVITHPQGIEGGIQSSTAQEQVPVDLESLESVIPRSRQLTSLQRLQVYGNAYYARLVDCLGEEFPALHYGLGEETFSGFAFAYLQSYPSTSYTLDDLGRNFPTFLEETRPRDPDSGWADFLIDLARLERTYADVFDGPGMEDESPLNIEQLAAIPPSDWERLCLTPAPCLRLLELQYPIHLYATAVKKEEQPSFPTAEKTWLVIFRSEYIVRRRAVDETQFRLLERLISGVTLGAALESTIPDEWFDNGNLQQTLQEWFTFWAKWRFFSGYRLEQS</sequence>
<evidence type="ECO:0000313" key="2">
    <source>
        <dbReference type="EMBL" id="QDU81904.1"/>
    </source>
</evidence>
<feature type="domain" description="Putative DNA-binding" evidence="1">
    <location>
        <begin position="16"/>
        <end position="125"/>
    </location>
</feature>
<evidence type="ECO:0000313" key="3">
    <source>
        <dbReference type="Proteomes" id="UP000317178"/>
    </source>
</evidence>
<dbReference type="InterPro" id="IPR044922">
    <property type="entry name" value="DUF2063_N_sf"/>
</dbReference>
<gene>
    <name evidence="2" type="ORF">Pla110_36550</name>
</gene>
<dbReference type="Gene3D" id="1.10.150.690">
    <property type="entry name" value="DUF2063"/>
    <property type="match status" value="1"/>
</dbReference>
<dbReference type="EMBL" id="CP036281">
    <property type="protein sequence ID" value="QDU81904.1"/>
    <property type="molecule type" value="Genomic_DNA"/>
</dbReference>
<dbReference type="OrthoDB" id="343356at2"/>